<feature type="region of interest" description="Disordered" evidence="6">
    <location>
        <begin position="482"/>
        <end position="565"/>
    </location>
</feature>
<evidence type="ECO:0000256" key="5">
    <source>
        <dbReference type="ARBA" id="ARBA00023098"/>
    </source>
</evidence>
<feature type="compositionally biased region" description="Pro residues" evidence="6">
    <location>
        <begin position="32"/>
        <end position="41"/>
    </location>
</feature>
<dbReference type="OrthoDB" id="206848at2759"/>
<evidence type="ECO:0000256" key="6">
    <source>
        <dbReference type="SAM" id="MobiDB-lite"/>
    </source>
</evidence>
<dbReference type="PANTHER" id="PTHR34043">
    <property type="entry name" value="ALPHA/BETA-HYDROLASES SUPERFAMILY PROTEIN"/>
    <property type="match status" value="1"/>
</dbReference>
<evidence type="ECO:0000259" key="7">
    <source>
        <dbReference type="Pfam" id="PF24708"/>
    </source>
</evidence>
<dbReference type="GO" id="GO:0006629">
    <property type="term" value="P:lipid metabolic process"/>
    <property type="evidence" value="ECO:0007669"/>
    <property type="project" value="UniProtKB-KW"/>
</dbReference>
<feature type="compositionally biased region" description="Polar residues" evidence="6">
    <location>
        <begin position="510"/>
        <end position="519"/>
    </location>
</feature>
<feature type="compositionally biased region" description="Low complexity" evidence="6">
    <location>
        <begin position="80"/>
        <end position="89"/>
    </location>
</feature>
<feature type="region of interest" description="Disordered" evidence="6">
    <location>
        <begin position="419"/>
        <end position="447"/>
    </location>
</feature>
<dbReference type="InterPro" id="IPR029058">
    <property type="entry name" value="AB_hydrolase_fold"/>
</dbReference>
<dbReference type="SUPFAM" id="SSF53474">
    <property type="entry name" value="alpha/beta-Hydrolases"/>
    <property type="match status" value="1"/>
</dbReference>
<protein>
    <submittedName>
        <fullName evidence="8">Related to lipase</fullName>
    </submittedName>
</protein>
<keyword evidence="4" id="KW-0378">Hydrolase</keyword>
<feature type="region of interest" description="Disordered" evidence="6">
    <location>
        <begin position="585"/>
        <end position="627"/>
    </location>
</feature>
<dbReference type="GO" id="GO:0016787">
    <property type="term" value="F:hydrolase activity"/>
    <property type="evidence" value="ECO:0007669"/>
    <property type="project" value="UniProtKB-KW"/>
</dbReference>
<keyword evidence="5" id="KW-0443">Lipid metabolism</keyword>
<dbReference type="InterPro" id="IPR056304">
    <property type="entry name" value="Lip-like_C"/>
</dbReference>
<evidence type="ECO:0000256" key="4">
    <source>
        <dbReference type="ARBA" id="ARBA00022801"/>
    </source>
</evidence>
<feature type="domain" description="Lipase-like C-terminal" evidence="7">
    <location>
        <begin position="107"/>
        <end position="230"/>
    </location>
</feature>
<feature type="region of interest" description="Disordered" evidence="6">
    <location>
        <begin position="1"/>
        <end position="41"/>
    </location>
</feature>
<sequence>MPSIWPFTSTGSTTPTDPSSPSSSSTPKQHDTPPPSAPPPIPPLIICEGFLSAAQSVVWGNEFRTYLGVGHQQLLDQLHPPTRTRTPTSTRRRRSGLGSDRPVVFAPIEPVSSLHDRACELFYALRGSTVDYGEQHAHQHGHSRFGRHYHEPLCPGWGHDLPAHFLGHSLGGPTILKLQQLLRVGFFDRALDHPSGWGGGGWRGEDLILSITSVSSPFRGTPLVYSLGSEPLPYPKVRMFSFGDLLSKFVHIAAFLDLPFFDAHADAWHFSARRKAVKRSQLAGGVTGETATRKGALREAGDLEAGYDEVVQGGGGGGEAAGVREFLRQLWRSDWAGGRDCAPWDCTFTERDGDRAEDGWGLEVKRGRRRGRTWYRSHAGGMTVAEGESRYHGPETWSLSPLTFTAHLIGHFDYSRLQPPPSFLPSPTPPEGKAVGEKGKVEQASSQGLSENWWANDGVVPLASQFHPFNCHPDRCRHFKGMPASLPFGRRRPRPESTDFKLHSPAPSLTPLSPHSETATPVDVHDDTTLSPNQSGTEQEKPHSKGTSLPVPATHTTKTDRSMLSTARSAAKIAYLTSLRAINQHDPPLLTPSEEELRSFLPQPPPPPSTPTSSINGELKEEEDQKESGAIRELLNPRDNQWYTFEIDNLDHTSLCPFWTGSEVQKQFWTGRGWFLASVDRKAGFRVEVGVESR</sequence>
<dbReference type="Gene3D" id="3.40.50.1820">
    <property type="entry name" value="alpha/beta hydrolase"/>
    <property type="match status" value="1"/>
</dbReference>
<dbReference type="EMBL" id="LK056662">
    <property type="protein sequence ID" value="CDU23388.1"/>
    <property type="molecule type" value="Genomic_DNA"/>
</dbReference>
<feature type="compositionally biased region" description="Pro residues" evidence="6">
    <location>
        <begin position="419"/>
        <end position="430"/>
    </location>
</feature>
<dbReference type="Pfam" id="PF24708">
    <property type="entry name" value="Lip_C"/>
    <property type="match status" value="1"/>
</dbReference>
<reference evidence="8" key="1">
    <citation type="submission" date="2014-06" db="EMBL/GenBank/DDBJ databases">
        <authorList>
            <person name="Ju J."/>
            <person name="Zhang J."/>
        </authorList>
    </citation>
    <scope>NUCLEOTIDE SEQUENCE</scope>
    <source>
        <strain evidence="8">SscI8</strain>
    </source>
</reference>
<accession>A0A127ZB85</accession>
<keyword evidence="3" id="KW-0732">Signal</keyword>
<evidence type="ECO:0000313" key="8">
    <source>
        <dbReference type="EMBL" id="CDU23388.1"/>
    </source>
</evidence>
<evidence type="ECO:0000256" key="1">
    <source>
        <dbReference type="ARBA" id="ARBA00004613"/>
    </source>
</evidence>
<feature type="compositionally biased region" description="Low complexity" evidence="6">
    <location>
        <begin position="8"/>
        <end position="27"/>
    </location>
</feature>
<gene>
    <name evidence="8" type="ORF">SPSC_02017</name>
</gene>
<feature type="region of interest" description="Disordered" evidence="6">
    <location>
        <begin position="77"/>
        <end position="101"/>
    </location>
</feature>
<keyword evidence="2" id="KW-0964">Secreted</keyword>
<proteinExistence type="predicted"/>
<dbReference type="PANTHER" id="PTHR34043:SF3">
    <property type="entry name" value="ALPHA_BETA-HYDROLASES SUPERFAMILY PROTEIN"/>
    <property type="match status" value="1"/>
</dbReference>
<organism evidence="8">
    <name type="scientific">Sporisorium scitamineum</name>
    <dbReference type="NCBI Taxonomy" id="49012"/>
    <lineage>
        <taxon>Eukaryota</taxon>
        <taxon>Fungi</taxon>
        <taxon>Dikarya</taxon>
        <taxon>Basidiomycota</taxon>
        <taxon>Ustilaginomycotina</taxon>
        <taxon>Ustilaginomycetes</taxon>
        <taxon>Ustilaginales</taxon>
        <taxon>Ustilaginaceae</taxon>
        <taxon>Sporisorium</taxon>
    </lineage>
</organism>
<dbReference type="AlphaFoldDB" id="A0A127ZB85"/>
<comment type="subcellular location">
    <subcellularLocation>
        <location evidence="1">Secreted</location>
    </subcellularLocation>
</comment>
<evidence type="ECO:0000256" key="2">
    <source>
        <dbReference type="ARBA" id="ARBA00022525"/>
    </source>
</evidence>
<evidence type="ECO:0000256" key="3">
    <source>
        <dbReference type="ARBA" id="ARBA00022729"/>
    </source>
</evidence>
<dbReference type="GO" id="GO:0005576">
    <property type="term" value="C:extracellular region"/>
    <property type="evidence" value="ECO:0007669"/>
    <property type="project" value="UniProtKB-SubCell"/>
</dbReference>
<name>A0A127ZB85_9BASI</name>